<name>A0ABT9VJV7_9BACI</name>
<dbReference type="EC" id="5.1.3.6" evidence="3"/>
<evidence type="ECO:0000313" key="3">
    <source>
        <dbReference type="EMBL" id="MDQ0161135.1"/>
    </source>
</evidence>
<dbReference type="Gene3D" id="3.40.50.720">
    <property type="entry name" value="NAD(P)-binding Rossmann-like Domain"/>
    <property type="match status" value="1"/>
</dbReference>
<dbReference type="InterPro" id="IPR036291">
    <property type="entry name" value="NAD(P)-bd_dom_sf"/>
</dbReference>
<dbReference type="Pfam" id="PF01370">
    <property type="entry name" value="Epimerase"/>
    <property type="match status" value="1"/>
</dbReference>
<keyword evidence="3" id="KW-0413">Isomerase</keyword>
<feature type="domain" description="NAD-dependent epimerase/dehydratase" evidence="2">
    <location>
        <begin position="3"/>
        <end position="243"/>
    </location>
</feature>
<keyword evidence="1" id="KW-0520">NAD</keyword>
<evidence type="ECO:0000313" key="4">
    <source>
        <dbReference type="Proteomes" id="UP001225646"/>
    </source>
</evidence>
<dbReference type="PANTHER" id="PTHR43574">
    <property type="entry name" value="EPIMERASE-RELATED"/>
    <property type="match status" value="1"/>
</dbReference>
<dbReference type="RefSeq" id="WP_044893047.1">
    <property type="nucleotide sequence ID" value="NZ_JAUSTR010000001.1"/>
</dbReference>
<dbReference type="InterPro" id="IPR001509">
    <property type="entry name" value="Epimerase_deHydtase"/>
</dbReference>
<dbReference type="GO" id="GO:0050378">
    <property type="term" value="F:UDP-glucuronate 4-epimerase activity"/>
    <property type="evidence" value="ECO:0007669"/>
    <property type="project" value="UniProtKB-EC"/>
</dbReference>
<dbReference type="PRINTS" id="PR01713">
    <property type="entry name" value="NUCEPIMERASE"/>
</dbReference>
<gene>
    <name evidence="3" type="ORF">J2S06_000205</name>
</gene>
<reference evidence="3 4" key="1">
    <citation type="submission" date="2023-07" db="EMBL/GenBank/DDBJ databases">
        <title>Genomic Encyclopedia of Type Strains, Phase IV (KMG-IV): sequencing the most valuable type-strain genomes for metagenomic binning, comparative biology and taxonomic classification.</title>
        <authorList>
            <person name="Goeker M."/>
        </authorList>
    </citation>
    <scope>NUCLEOTIDE SEQUENCE [LARGE SCALE GENOMIC DNA]</scope>
    <source>
        <strain evidence="3 4">DSM 19092</strain>
    </source>
</reference>
<dbReference type="SUPFAM" id="SSF51735">
    <property type="entry name" value="NAD(P)-binding Rossmann-fold domains"/>
    <property type="match status" value="1"/>
</dbReference>
<sequence length="314" mass="35375">MKIIVTGGAGFIGTHVARALIKEGHAVLVIDNFHPYYSVERKKDHLAYIKEAGSFFFEQFDLRNEEKTLNCFQKFLPDAVIHLAALPGVRNSILHPEDYIDYDIKATVNVLKAAGETSVNHVLFASSSSVYGNIHPKPMKEDMANGQVISPYAAAKYGAESFCFAYEHLYGIQVTILRFFTVYGPWGRPDMAITKFLQKSLAGKAIELYGTNSARDYTYIDDAVEGILRALTYNKKSDVFNIGSSQPIPLLEVVKEMKQFFPEMKFVETKRQLGDVAWTWADITKAKKLLGFEPKTTFQEGLRKTVEWAKAYAK</sequence>
<dbReference type="Proteomes" id="UP001225646">
    <property type="component" value="Unassembled WGS sequence"/>
</dbReference>
<evidence type="ECO:0000256" key="1">
    <source>
        <dbReference type="ARBA" id="ARBA00023027"/>
    </source>
</evidence>
<protein>
    <submittedName>
        <fullName evidence="3">UDP-glucuronate 4-epimerase</fullName>
        <ecNumber evidence="3">5.1.3.6</ecNumber>
    </submittedName>
</protein>
<organism evidence="3 4">
    <name type="scientific">Aeribacillus alveayuensis</name>
    <dbReference type="NCBI Taxonomy" id="279215"/>
    <lineage>
        <taxon>Bacteria</taxon>
        <taxon>Bacillati</taxon>
        <taxon>Bacillota</taxon>
        <taxon>Bacilli</taxon>
        <taxon>Bacillales</taxon>
        <taxon>Bacillaceae</taxon>
        <taxon>Aeribacillus</taxon>
    </lineage>
</organism>
<comment type="caution">
    <text evidence="3">The sequence shown here is derived from an EMBL/GenBank/DDBJ whole genome shotgun (WGS) entry which is preliminary data.</text>
</comment>
<accession>A0ABT9VJV7</accession>
<keyword evidence="4" id="KW-1185">Reference proteome</keyword>
<dbReference type="EMBL" id="JAUSTR010000001">
    <property type="protein sequence ID" value="MDQ0161135.1"/>
    <property type="molecule type" value="Genomic_DNA"/>
</dbReference>
<proteinExistence type="predicted"/>
<evidence type="ECO:0000259" key="2">
    <source>
        <dbReference type="Pfam" id="PF01370"/>
    </source>
</evidence>